<evidence type="ECO:0008006" key="3">
    <source>
        <dbReference type="Google" id="ProtNLM"/>
    </source>
</evidence>
<reference evidence="1 2" key="1">
    <citation type="submission" date="2021-07" db="EMBL/GenBank/DDBJ databases">
        <title>Genomic diversity and antimicrobial resistance of Prevotella spp. isolated from chronic lung disease airways.</title>
        <authorList>
            <person name="Webb K.A."/>
            <person name="Olagoke O.S."/>
            <person name="Baird T."/>
            <person name="Neill J."/>
            <person name="Pham A."/>
            <person name="Wells T.J."/>
            <person name="Ramsay K.A."/>
            <person name="Bell S.C."/>
            <person name="Sarovich D.S."/>
            <person name="Price E.P."/>
        </authorList>
    </citation>
    <scope>NUCLEOTIDE SEQUENCE [LARGE SCALE GENOMIC DNA]</scope>
    <source>
        <strain evidence="1 2">SCHI0011.S.12</strain>
    </source>
</reference>
<organism evidence="1 2">
    <name type="scientific">Hoylesella nanceiensis</name>
    <dbReference type="NCBI Taxonomy" id="425941"/>
    <lineage>
        <taxon>Bacteria</taxon>
        <taxon>Pseudomonadati</taxon>
        <taxon>Bacteroidota</taxon>
        <taxon>Bacteroidia</taxon>
        <taxon>Bacteroidales</taxon>
        <taxon>Prevotellaceae</taxon>
        <taxon>Hoylesella</taxon>
    </lineage>
</organism>
<dbReference type="Proteomes" id="UP000788426">
    <property type="component" value="Unassembled WGS sequence"/>
</dbReference>
<sequence>MNDIIQRLKSDGFEGFISVENLMQSRKMIPSNSGVYIILRLKDSEPEFLERGTGGLFKRTEPRDPNVSIDELRDNWLPDEAIIYIGKATSLKSRLGSYLRFGEGKFATHWGGRYIWQLKDSRELLVCWKETDENPRVVEEEMIAQFKKEHDGKRPFANLQD</sequence>
<comment type="caution">
    <text evidence="1">The sequence shown here is derived from an EMBL/GenBank/DDBJ whole genome shotgun (WGS) entry which is preliminary data.</text>
</comment>
<evidence type="ECO:0000313" key="2">
    <source>
        <dbReference type="Proteomes" id="UP000788426"/>
    </source>
</evidence>
<dbReference type="EMBL" id="JAHXCT010000003">
    <property type="protein sequence ID" value="MBW4769109.1"/>
    <property type="molecule type" value="Genomic_DNA"/>
</dbReference>
<name>A0ABS6YC18_9BACT</name>
<accession>A0ABS6YC18</accession>
<proteinExistence type="predicted"/>
<keyword evidence="2" id="KW-1185">Reference proteome</keyword>
<dbReference type="RefSeq" id="WP_219480656.1">
    <property type="nucleotide sequence ID" value="NZ_JAHXCT010000003.1"/>
</dbReference>
<gene>
    <name evidence="1" type="ORF">KZO38_04970</name>
</gene>
<protein>
    <recommendedName>
        <fullName evidence="3">GIY-YIG domain-containing protein</fullName>
    </recommendedName>
</protein>
<evidence type="ECO:0000313" key="1">
    <source>
        <dbReference type="EMBL" id="MBW4769109.1"/>
    </source>
</evidence>